<feature type="domain" description="Phosphatidylinositol-specific phospholipase C X" evidence="7">
    <location>
        <begin position="216"/>
        <end position="363"/>
    </location>
</feature>
<dbReference type="GO" id="GO:0008081">
    <property type="term" value="F:phosphoric diester hydrolase activity"/>
    <property type="evidence" value="ECO:0007669"/>
    <property type="project" value="InterPro"/>
</dbReference>
<dbReference type="CDD" id="cd00220">
    <property type="entry name" value="VMO-I"/>
    <property type="match status" value="1"/>
</dbReference>
<keyword evidence="9" id="KW-1185">Reference proteome</keyword>
<comment type="caution">
    <text evidence="8">The sequence shown here is derived from an EMBL/GenBank/DDBJ whole genome shotgun (WGS) entry which is preliminary data.</text>
</comment>
<dbReference type="Gene3D" id="2.100.10.20">
    <property type="entry name" value="Vitelline membrane outer layer protein I (VOMI)"/>
    <property type="match status" value="1"/>
</dbReference>
<comment type="catalytic activity">
    <reaction evidence="1">
        <text>a 1,2-diacyl-sn-glycero-3-phospho-(1D-myo-inositol) = 1D-myo-inositol 1,2-cyclic phosphate + a 1,2-diacyl-sn-glycerol</text>
        <dbReference type="Rhea" id="RHEA:17093"/>
        <dbReference type="ChEBI" id="CHEBI:17815"/>
        <dbReference type="ChEBI" id="CHEBI:57880"/>
        <dbReference type="ChEBI" id="CHEBI:58484"/>
        <dbReference type="EC" id="4.6.1.13"/>
    </reaction>
</comment>
<accession>A0A2H9U4J7</accession>
<evidence type="ECO:0000313" key="8">
    <source>
        <dbReference type="EMBL" id="PJG58941.1"/>
    </source>
</evidence>
<evidence type="ECO:0000313" key="9">
    <source>
        <dbReference type="Proteomes" id="UP000235861"/>
    </source>
</evidence>
<dbReference type="Pfam" id="PF26146">
    <property type="entry name" value="PI-PLC_X"/>
    <property type="match status" value="1"/>
</dbReference>
<protein>
    <recommendedName>
        <fullName evidence="3">1-phosphatidylinositol phosphodiesterase</fullName>
        <ecNumber evidence="2">4.6.1.13</ecNumber>
    </recommendedName>
    <alternativeName>
        <fullName evidence="4">Phosphatidylinositol diacylglycerol-lyase</fullName>
    </alternativeName>
    <alternativeName>
        <fullName evidence="5">Phosphatidylinositol-specific phospholipase C</fullName>
    </alternativeName>
</protein>
<dbReference type="EC" id="4.6.1.13" evidence="2"/>
<dbReference type="Pfam" id="PF03762">
    <property type="entry name" value="VOMI"/>
    <property type="match status" value="1"/>
</dbReference>
<sequence length="685" mass="75727">MYLQEKYIMKINAIAMGILLISSACYASEQPISLSQQDSFTYEKVATFNDQGKIKTAWQPQVLDGYGILGHVVTSGTEVPKFVSVTVNLDELNNNMTANPVDFRLIKSFSGSDGEPVSLWHAICPQNFLNKGYLVTTAAMPNTDDVYCIAADLITESEGKWLSSHEVEPRHHKIISNDAIEPRLFGQDEPVQSKLRSLATASMMSSYTNWMGQLKDSTSIGNITIPGTHDSGAYRTSALFETQTWSPQQQLNNGIRFLDIRLSDKTGSSSDFELRHGEGRLGSFKDLVLDRVNTFLLKNPSEVIFMSVKHEQSNIISTGSETFDKARFYRDYILPADSRFYKSVVTGSTTLGSLRGKIVLLDRYDAVDERNQAINIGIKYPRSYFIQDEYNLDFECQDVGPFGELCGPHVGLDYPGKYKKVLKHLDRAWDNSGSANIWINFTSATYNTGYEIDNARLVNGRLKNKLNALAPGVSIGTIFPMDYPEETPGIIDSMINMSISAHGLASKQPVMIPNRSYDSISSIDGFWGEWGNIAKCPAEQYVKGYRLRSEPKQGDDDDTALNDIELYCSPLNSSGNAKIYSAFASWGTYSADTFCSGNNNPVIGFDIKIEPKQGDGDDTAANDVDLYCKSGVLSASVNTSWGNWSPVQYCPTGKAVVGIVTRVEGKQGSEDDTALNGVRLICENY</sequence>
<reference evidence="8 9" key="1">
    <citation type="submission" date="2017-11" db="EMBL/GenBank/DDBJ databases">
        <title>Draft genome sequence of environmental isolate Aeromonas cavernicola sp. nov. MDC 2508.</title>
        <authorList>
            <person name="Colston S.M."/>
            <person name="Navarro A."/>
            <person name="Martinez-Murcia A.J."/>
            <person name="Graf J."/>
        </authorList>
    </citation>
    <scope>NUCLEOTIDE SEQUENCE [LARGE SCALE GENOMIC DNA]</scope>
    <source>
        <strain evidence="8 9">MDC 2508</strain>
    </source>
</reference>
<feature type="chain" id="PRO_5014112262" description="1-phosphatidylinositol phosphodiesterase" evidence="6">
    <location>
        <begin position="28"/>
        <end position="685"/>
    </location>
</feature>
<proteinExistence type="predicted"/>
<dbReference type="AlphaFoldDB" id="A0A2H9U4J7"/>
<evidence type="ECO:0000256" key="5">
    <source>
        <dbReference type="ARBA" id="ARBA00030782"/>
    </source>
</evidence>
<dbReference type="EMBL" id="PGGC01000084">
    <property type="protein sequence ID" value="PJG58941.1"/>
    <property type="molecule type" value="Genomic_DNA"/>
</dbReference>
<dbReference type="GO" id="GO:0005615">
    <property type="term" value="C:extracellular space"/>
    <property type="evidence" value="ECO:0007669"/>
    <property type="project" value="TreeGrafter"/>
</dbReference>
<keyword evidence="6" id="KW-0732">Signal</keyword>
<dbReference type="GO" id="GO:0006629">
    <property type="term" value="P:lipid metabolic process"/>
    <property type="evidence" value="ECO:0007669"/>
    <property type="project" value="InterPro"/>
</dbReference>
<dbReference type="PROSITE" id="PS50007">
    <property type="entry name" value="PIPLC_X_DOMAIN"/>
    <property type="match status" value="1"/>
</dbReference>
<dbReference type="PANTHER" id="PTHR18841">
    <property type="entry name" value="VITELLINE MEMBRANE OUTER LAYER PROTEIN I-RELATED"/>
    <property type="match status" value="1"/>
</dbReference>
<dbReference type="InterPro" id="IPR036706">
    <property type="entry name" value="VOMI_sf"/>
</dbReference>
<dbReference type="PROSITE" id="PS51257">
    <property type="entry name" value="PROKAR_LIPOPROTEIN"/>
    <property type="match status" value="1"/>
</dbReference>
<evidence type="ECO:0000256" key="3">
    <source>
        <dbReference type="ARBA" id="ARBA00019758"/>
    </source>
</evidence>
<dbReference type="Proteomes" id="UP000235861">
    <property type="component" value="Unassembled WGS sequence"/>
</dbReference>
<evidence type="ECO:0000256" key="4">
    <source>
        <dbReference type="ARBA" id="ARBA00030474"/>
    </source>
</evidence>
<dbReference type="Gene3D" id="3.20.20.190">
    <property type="entry name" value="Phosphatidylinositol (PI) phosphodiesterase"/>
    <property type="match status" value="1"/>
</dbReference>
<dbReference type="InterPro" id="IPR000909">
    <property type="entry name" value="PLipase_C_PInositol-sp_X_dom"/>
</dbReference>
<dbReference type="GO" id="GO:0004436">
    <property type="term" value="F:phosphatidylinositol diacylglycerol-lyase activity"/>
    <property type="evidence" value="ECO:0007669"/>
    <property type="project" value="UniProtKB-EC"/>
</dbReference>
<organism evidence="8 9">
    <name type="scientific">Aeromonas cavernicola</name>
    <dbReference type="NCBI Taxonomy" id="1006623"/>
    <lineage>
        <taxon>Bacteria</taxon>
        <taxon>Pseudomonadati</taxon>
        <taxon>Pseudomonadota</taxon>
        <taxon>Gammaproteobacteria</taxon>
        <taxon>Aeromonadales</taxon>
        <taxon>Aeromonadaceae</taxon>
        <taxon>Aeromonas</taxon>
    </lineage>
</organism>
<dbReference type="PANTHER" id="PTHR18841:SF0">
    <property type="entry name" value="VITELLINE MEMBRANE OUTER LAYER 1 HOMOLOG A-RELATED"/>
    <property type="match status" value="1"/>
</dbReference>
<evidence type="ECO:0000256" key="2">
    <source>
        <dbReference type="ARBA" id="ARBA00012581"/>
    </source>
</evidence>
<dbReference type="InterPro" id="IPR017946">
    <property type="entry name" value="PLC-like_Pdiesterase_TIM-brl"/>
</dbReference>
<feature type="signal peptide" evidence="6">
    <location>
        <begin position="1"/>
        <end position="27"/>
    </location>
</feature>
<dbReference type="SMART" id="SM00148">
    <property type="entry name" value="PLCXc"/>
    <property type="match status" value="1"/>
</dbReference>
<dbReference type="SUPFAM" id="SSF51695">
    <property type="entry name" value="PLC-like phosphodiesterases"/>
    <property type="match status" value="1"/>
</dbReference>
<dbReference type="InterPro" id="IPR005515">
    <property type="entry name" value="VOMI"/>
</dbReference>
<dbReference type="SUPFAM" id="SSF51092">
    <property type="entry name" value="Vitelline membrane outer protein-I (VMO-I)"/>
    <property type="match status" value="1"/>
</dbReference>
<name>A0A2H9U4J7_9GAMM</name>
<gene>
    <name evidence="8" type="ORF">CUC53_09920</name>
</gene>
<evidence type="ECO:0000259" key="7">
    <source>
        <dbReference type="SMART" id="SM00148"/>
    </source>
</evidence>
<evidence type="ECO:0000256" key="6">
    <source>
        <dbReference type="SAM" id="SignalP"/>
    </source>
</evidence>
<evidence type="ECO:0000256" key="1">
    <source>
        <dbReference type="ARBA" id="ARBA00001316"/>
    </source>
</evidence>